<dbReference type="RefSeq" id="WP_308866412.1">
    <property type="nucleotide sequence ID" value="NZ_JAVFWO010000001.1"/>
</dbReference>
<evidence type="ECO:0000313" key="3">
    <source>
        <dbReference type="EMBL" id="MDQ7877008.1"/>
    </source>
</evidence>
<name>A0ABU0YZ38_9MICO</name>
<keyword evidence="3" id="KW-0540">Nuclease</keyword>
<dbReference type="InterPro" id="IPR001322">
    <property type="entry name" value="Lamin_tail_dom"/>
</dbReference>
<dbReference type="CDD" id="cd10283">
    <property type="entry name" value="MnuA_DNase1-like"/>
    <property type="match status" value="1"/>
</dbReference>
<dbReference type="InterPro" id="IPR047971">
    <property type="entry name" value="ExeM-like"/>
</dbReference>
<dbReference type="Proteomes" id="UP001235133">
    <property type="component" value="Unassembled WGS sequence"/>
</dbReference>
<keyword evidence="1" id="KW-0732">Signal</keyword>
<dbReference type="InterPro" id="IPR005135">
    <property type="entry name" value="Endo/exonuclease/phosphatase"/>
</dbReference>
<evidence type="ECO:0000259" key="2">
    <source>
        <dbReference type="PROSITE" id="PS51841"/>
    </source>
</evidence>
<dbReference type="GO" id="GO:0004519">
    <property type="term" value="F:endonuclease activity"/>
    <property type="evidence" value="ECO:0007669"/>
    <property type="project" value="UniProtKB-KW"/>
</dbReference>
<gene>
    <name evidence="3" type="ORF">Q9R08_03370</name>
</gene>
<organism evidence="3 4">
    <name type="scientific">Microbacterium psychrotolerans</name>
    <dbReference type="NCBI Taxonomy" id="3068321"/>
    <lineage>
        <taxon>Bacteria</taxon>
        <taxon>Bacillati</taxon>
        <taxon>Actinomycetota</taxon>
        <taxon>Actinomycetes</taxon>
        <taxon>Micrococcales</taxon>
        <taxon>Microbacteriaceae</taxon>
        <taxon>Microbacterium</taxon>
    </lineage>
</organism>
<proteinExistence type="predicted"/>
<dbReference type="PROSITE" id="PS51841">
    <property type="entry name" value="LTD"/>
    <property type="match status" value="1"/>
</dbReference>
<dbReference type="PANTHER" id="PTHR42834">
    <property type="entry name" value="ENDONUCLEASE/EXONUCLEASE/PHOSPHATASE FAMILY PROTEIN (AFU_ORTHOLOGUE AFUA_3G09210)"/>
    <property type="match status" value="1"/>
</dbReference>
<dbReference type="Gene3D" id="3.60.10.10">
    <property type="entry name" value="Endonuclease/exonuclease/phosphatase"/>
    <property type="match status" value="1"/>
</dbReference>
<keyword evidence="3" id="KW-0255">Endonuclease</keyword>
<dbReference type="NCBIfam" id="NF033681">
    <property type="entry name" value="ExeM_NucH_DNase"/>
    <property type="match status" value="1"/>
</dbReference>
<sequence length="878" mass="90865">MSPSPRRLTAAVAALTLAAAGVVAFAAPAAAAPGDLLISEYVEGSSFNKAIELYNPSTAAVDLAAAGYSLKLYFNGSTTASTIPLTGTAAPGDVFVLAQRNSTATPVDPAITAQADQTTTASLWNGDDAIALVRGDVVVDVIGQIGVDPGAEWGSGLTSTADNTLRRNVAVVVGDADGTNPFDPALEWTGYASNTFDGLGSHGTDPEPDPDPVADCAATPVTIGSVQGSGAASPIPGQDVLIKGVVVGDFQSGGYDGYYVQDAGDGDSATSDGIFVYAPGGAAVNVGDNVSVAGAVKEQFGLTEIVAADMEVCFGGATIPEPTPLTLPASATQREALEGMYVTLPQQLAIGETFEYGRFGTITLTNGRLDTPTAVVEPGAAAVALAAANVENSITLDDGRGTQNPDPAIHPDGEVFTLAHSFRSGDLVQNATGVLDYRFDAWGVQPTEGADFTVGNPRPDVPDVGGDLKISSFNVLNYFTSIDPTPANSGDDSYYRGADTAEEFQRQQDKIVSALAEIDADVFGLLEIENNGTAVQALADALNAKVGAGTYVPVTTGVIGTDAITTAIIYKPASVAPVGAHLLMTSAVDSTWSDERNRPGLTQRFASTETGEEFVVSVNHLKSKGSACAESPDLGDGQGNCSAVRTAAAKALTTWLNTTVAPDGRAIVIGDLNSYDHEDSIDAFVAGGFTDLEKQFNGEHAYSYVFDGQLGYLDYALAQPALLADVSGVSAWHINADEPSLIDYDTSFKLPAQDALWAPDPYRSSDHDPVIVGLNLTPPDTTDPTIEVTADPSTVFPPNGKMRTVDFTIDAADDSGDDVTVELTDVTATGSSKADWEQLDDDTFRVKAVKGAVYRFTWTATDAAGNTATDTVEVVVGK</sequence>
<feature type="signal peptide" evidence="1">
    <location>
        <begin position="1"/>
        <end position="26"/>
    </location>
</feature>
<feature type="chain" id="PRO_5045999438" evidence="1">
    <location>
        <begin position="27"/>
        <end position="878"/>
    </location>
</feature>
<dbReference type="PANTHER" id="PTHR42834:SF1">
    <property type="entry name" value="ENDONUCLEASE_EXONUCLEASE_PHOSPHATASE FAMILY PROTEIN (AFU_ORTHOLOGUE AFUA_3G09210)"/>
    <property type="match status" value="1"/>
</dbReference>
<dbReference type="CDD" id="cd04486">
    <property type="entry name" value="YhcR_OBF_like"/>
    <property type="match status" value="1"/>
</dbReference>
<protein>
    <submittedName>
        <fullName evidence="3">ExeM/NucH family extracellular endonuclease</fullName>
    </submittedName>
</protein>
<dbReference type="Pfam" id="PF00932">
    <property type="entry name" value="LTD"/>
    <property type="match status" value="1"/>
</dbReference>
<feature type="domain" description="LTD" evidence="2">
    <location>
        <begin position="24"/>
        <end position="146"/>
    </location>
</feature>
<dbReference type="InterPro" id="IPR036691">
    <property type="entry name" value="Endo/exonu/phosph_ase_sf"/>
</dbReference>
<keyword evidence="4" id="KW-1185">Reference proteome</keyword>
<dbReference type="PROSITE" id="PS51318">
    <property type="entry name" value="TAT"/>
    <property type="match status" value="1"/>
</dbReference>
<accession>A0ABU0YZ38</accession>
<comment type="caution">
    <text evidence="3">The sequence shown here is derived from an EMBL/GenBank/DDBJ whole genome shotgun (WGS) entry which is preliminary data.</text>
</comment>
<evidence type="ECO:0000313" key="4">
    <source>
        <dbReference type="Proteomes" id="UP001235133"/>
    </source>
</evidence>
<dbReference type="EMBL" id="JAVFWO010000001">
    <property type="protein sequence ID" value="MDQ7877008.1"/>
    <property type="molecule type" value="Genomic_DNA"/>
</dbReference>
<dbReference type="SUPFAM" id="SSF56219">
    <property type="entry name" value="DNase I-like"/>
    <property type="match status" value="1"/>
</dbReference>
<dbReference type="InterPro" id="IPR006311">
    <property type="entry name" value="TAT_signal"/>
</dbReference>
<evidence type="ECO:0000256" key="1">
    <source>
        <dbReference type="SAM" id="SignalP"/>
    </source>
</evidence>
<dbReference type="Pfam" id="PF03372">
    <property type="entry name" value="Exo_endo_phos"/>
    <property type="match status" value="1"/>
</dbReference>
<keyword evidence="3" id="KW-0378">Hydrolase</keyword>
<reference evidence="3 4" key="1">
    <citation type="submission" date="2023-08" db="EMBL/GenBank/DDBJ databases">
        <title>Microbacterium psychrotolerans sp. nov., a psychrotolerant bacterium isolated from soil in Heilongjiang Province, China.</title>
        <authorList>
            <person name="An P."/>
            <person name="Zhao D."/>
            <person name="Xiang H."/>
        </authorList>
    </citation>
    <scope>NUCLEOTIDE SEQUENCE [LARGE SCALE GENOMIC DNA]</scope>
    <source>
        <strain evidence="3 4">QXD-8</strain>
    </source>
</reference>